<name>A0A1V6C6L1_UNCT6</name>
<proteinExistence type="predicted"/>
<dbReference type="AlphaFoldDB" id="A0A1V6C6L1"/>
<dbReference type="PANTHER" id="PTHR30093:SF2">
    <property type="entry name" value="TYPE II SECRETION SYSTEM PROTEIN H"/>
    <property type="match status" value="1"/>
</dbReference>
<evidence type="ECO:0008006" key="2">
    <source>
        <dbReference type="Google" id="ProtNLM"/>
    </source>
</evidence>
<accession>A0A1V6C6L1</accession>
<dbReference type="EMBL" id="MWDQ01000123">
    <property type="protein sequence ID" value="OQB72558.1"/>
    <property type="molecule type" value="Genomic_DNA"/>
</dbReference>
<gene>
    <name evidence="1" type="ORF">BWX89_01277</name>
</gene>
<dbReference type="PANTHER" id="PTHR30093">
    <property type="entry name" value="GENERAL SECRETION PATHWAY PROTEIN G"/>
    <property type="match status" value="1"/>
</dbReference>
<dbReference type="Gene3D" id="3.30.700.10">
    <property type="entry name" value="Glycoprotein, Type 4 Pilin"/>
    <property type="match status" value="1"/>
</dbReference>
<protein>
    <recommendedName>
        <fullName evidence="2">Type II secretion system protein G</fullName>
    </recommendedName>
</protein>
<comment type="caution">
    <text evidence="1">The sequence shown here is derived from an EMBL/GenBank/DDBJ whole genome shotgun (WGS) entry which is preliminary data.</text>
</comment>
<dbReference type="InterPro" id="IPR045584">
    <property type="entry name" value="Pilin-like"/>
</dbReference>
<evidence type="ECO:0000313" key="1">
    <source>
        <dbReference type="EMBL" id="OQB72558.1"/>
    </source>
</evidence>
<dbReference type="SUPFAM" id="SSF54523">
    <property type="entry name" value="Pili subunits"/>
    <property type="match status" value="1"/>
</dbReference>
<reference evidence="1" key="1">
    <citation type="submission" date="2017-02" db="EMBL/GenBank/DDBJ databases">
        <title>Delving into the versatile metabolic prowess of the omnipresent phylum Bacteroidetes.</title>
        <authorList>
            <person name="Nobu M.K."/>
            <person name="Mei R."/>
            <person name="Narihiro T."/>
            <person name="Kuroda K."/>
            <person name="Liu W.-T."/>
        </authorList>
    </citation>
    <scope>NUCLEOTIDE SEQUENCE</scope>
    <source>
        <strain evidence="1">ADurb.Bin131</strain>
    </source>
</reference>
<organism evidence="1">
    <name type="scientific">candidate division TA06 bacterium ADurb.Bin131</name>
    <dbReference type="NCBI Taxonomy" id="1852827"/>
    <lineage>
        <taxon>Bacteria</taxon>
        <taxon>Bacteria division TA06</taxon>
    </lineage>
</organism>
<dbReference type="Proteomes" id="UP000485562">
    <property type="component" value="Unassembled WGS sequence"/>
</dbReference>
<sequence length="233" mass="26374">MIELLVVIAIISILAGMLLPTLSKARAKAHQAVCLNNLKELGMCFFLYADDWDGFFPKDATMSNVWFTQIALYIPQTRTGFTAYSSMYDPTEDMWISGILRCPAEPKSSAFWNVDWSGMEPAVNKVATWYGINGYLCGTSSDPDLRYWPKLSRIIKPGQTFLVCDMKPGPELDNSDYYARINFNHPEMGIAYRHSASADFVFCDGHVESRTKQQVPVWHPGTNDPFWFSGQIQ</sequence>